<dbReference type="NCBIfam" id="TIGR02241">
    <property type="entry name" value="conserved hypothetical phage tail region protein"/>
    <property type="match status" value="1"/>
</dbReference>
<dbReference type="InterPro" id="IPR011747">
    <property type="entry name" value="CHP02241"/>
</dbReference>
<dbReference type="Pfam" id="PF06841">
    <property type="entry name" value="Phage_T4_gp19"/>
    <property type="match status" value="1"/>
</dbReference>
<dbReference type="RefSeq" id="WP_338911338.1">
    <property type="nucleotide sequence ID" value="NZ_CP062176.1"/>
</dbReference>
<name>A0ABZ2PUL5_9BURK</name>
<proteinExistence type="predicted"/>
<gene>
    <name evidence="1" type="ORF">IHE29_04775</name>
</gene>
<keyword evidence="2" id="KW-1185">Reference proteome</keyword>
<reference evidence="1 2" key="1">
    <citation type="submission" date="2020-09" db="EMBL/GenBank/DDBJ databases">
        <title>Genome sequences of Mycetohabitans spp.</title>
        <authorList>
            <person name="Carter M.E."/>
            <person name="Carpenter S.C.D."/>
            <person name="Bogdanove A.J."/>
        </authorList>
    </citation>
    <scope>NUCLEOTIDE SEQUENCE [LARGE SCALE GENOMIC DNA]</scope>
    <source>
        <strain evidence="1 2">B12</strain>
    </source>
</reference>
<dbReference type="InterPro" id="IPR010667">
    <property type="entry name" value="Phage_T4_Gp19"/>
</dbReference>
<dbReference type="Proteomes" id="UP001493153">
    <property type="component" value="Chromosome"/>
</dbReference>
<dbReference type="EMBL" id="CP062176">
    <property type="protein sequence ID" value="WXK38628.1"/>
    <property type="molecule type" value="Genomic_DNA"/>
</dbReference>
<protein>
    <submittedName>
        <fullName evidence="1">Phage tail protein</fullName>
    </submittedName>
</protein>
<organism evidence="1 2">
    <name type="scientific">Mycetohabitans rhizoxinica</name>
    <dbReference type="NCBI Taxonomy" id="412963"/>
    <lineage>
        <taxon>Bacteria</taxon>
        <taxon>Pseudomonadati</taxon>
        <taxon>Pseudomonadota</taxon>
        <taxon>Betaproteobacteria</taxon>
        <taxon>Burkholderiales</taxon>
        <taxon>Burkholderiaceae</taxon>
        <taxon>Mycetohabitans</taxon>
    </lineage>
</organism>
<accession>A0ABZ2PUL5</accession>
<evidence type="ECO:0000313" key="2">
    <source>
        <dbReference type="Proteomes" id="UP001493153"/>
    </source>
</evidence>
<dbReference type="PANTHER" id="PTHR38009">
    <property type="entry name" value="CONSERVED HYPOTHETICAL PHAGE TAIL PROTEIN"/>
    <property type="match status" value="1"/>
</dbReference>
<sequence length="156" mass="17049">MKTIAARMTAPSLAHRFKATFFIKRVPSPLDMHFAQISGLGRTLAVTGLREGGDNLGTVQLPDQVQHGTLVLQRGVMSVTPVTMLFNHVLSNAASTYVSVVILLLNGDYRPVCSWTLTDALPVSWTTGELDASKNEVLIDTLELAYRQMHWAGVRG</sequence>
<evidence type="ECO:0000313" key="1">
    <source>
        <dbReference type="EMBL" id="WXK38628.1"/>
    </source>
</evidence>
<dbReference type="PANTHER" id="PTHR38009:SF1">
    <property type="entry name" value="CONSERVED HYPOTHETICAL PHAGE TAIL PROTEIN"/>
    <property type="match status" value="1"/>
</dbReference>